<accession>A0A838ZNJ8</accession>
<keyword evidence="2" id="KW-1185">Reference proteome</keyword>
<organism evidence="1 2">
    <name type="scientific">Moheibacter lacus</name>
    <dbReference type="NCBI Taxonomy" id="2745851"/>
    <lineage>
        <taxon>Bacteria</taxon>
        <taxon>Pseudomonadati</taxon>
        <taxon>Bacteroidota</taxon>
        <taxon>Flavobacteriia</taxon>
        <taxon>Flavobacteriales</taxon>
        <taxon>Weeksellaceae</taxon>
        <taxon>Moheibacter</taxon>
    </lineage>
</organism>
<reference evidence="1 2" key="1">
    <citation type="submission" date="2020-07" db="EMBL/GenBank/DDBJ databases">
        <title>Moheibacter lacus sp. nov., a member of the family Flavobacteriaceae isolated from freshwater lake sediment.</title>
        <authorList>
            <person name="Liu Y."/>
        </authorList>
    </citation>
    <scope>NUCLEOTIDE SEQUENCE [LARGE SCALE GENOMIC DNA]</scope>
    <source>
        <strain evidence="1 2">BDHS18</strain>
    </source>
</reference>
<evidence type="ECO:0000313" key="1">
    <source>
        <dbReference type="EMBL" id="MBA5628245.1"/>
    </source>
</evidence>
<name>A0A838ZNJ8_9FLAO</name>
<dbReference type="Proteomes" id="UP000552241">
    <property type="component" value="Unassembled WGS sequence"/>
</dbReference>
<evidence type="ECO:0000313" key="2">
    <source>
        <dbReference type="Proteomes" id="UP000552241"/>
    </source>
</evidence>
<dbReference type="RefSeq" id="WP_182041856.1">
    <property type="nucleotide sequence ID" value="NZ_JACDZE010000001.1"/>
</dbReference>
<comment type="caution">
    <text evidence="1">The sequence shown here is derived from an EMBL/GenBank/DDBJ whole genome shotgun (WGS) entry which is preliminary data.</text>
</comment>
<sequence>MKPFFLIPILLLFSSSVFGQISYKENSEINFTQAWVWEYKNELIPENEFGHQGEMVVYFHPELQYWLFTVEAYGVSGEMFDWILAKPDGSFWMQAKDEFGKSIRWEEKLEFKEVKHIPEYYFETGETKIFNQNDLGYEPILGKEFKMKYEKTEDETCIHLAEFPINFDPIYFFNKLNLEAKIPVDFPNNLPGNQLVLGDKTQLANGQIRYKLKEISNTEYFVYLHQN</sequence>
<dbReference type="AlphaFoldDB" id="A0A838ZNJ8"/>
<protein>
    <submittedName>
        <fullName evidence="1">Uncharacterized protein</fullName>
    </submittedName>
</protein>
<dbReference type="EMBL" id="JACDZE010000001">
    <property type="protein sequence ID" value="MBA5628245.1"/>
    <property type="molecule type" value="Genomic_DNA"/>
</dbReference>
<proteinExistence type="predicted"/>
<gene>
    <name evidence="1" type="ORF">HU137_00505</name>
</gene>